<organism evidence="2">
    <name type="scientific">Culicoides sonorensis</name>
    <name type="common">Biting midge</name>
    <dbReference type="NCBI Taxonomy" id="179676"/>
    <lineage>
        <taxon>Eukaryota</taxon>
        <taxon>Metazoa</taxon>
        <taxon>Ecdysozoa</taxon>
        <taxon>Arthropoda</taxon>
        <taxon>Hexapoda</taxon>
        <taxon>Insecta</taxon>
        <taxon>Pterygota</taxon>
        <taxon>Neoptera</taxon>
        <taxon>Endopterygota</taxon>
        <taxon>Diptera</taxon>
        <taxon>Nematocera</taxon>
        <taxon>Chironomoidea</taxon>
        <taxon>Ceratopogonidae</taxon>
        <taxon>Ceratopogoninae</taxon>
        <taxon>Culicoides</taxon>
        <taxon>Monoculicoides</taxon>
    </lineage>
</organism>
<proteinExistence type="predicted"/>
<dbReference type="EMBL" id="UFQT01000559">
    <property type="protein sequence ID" value="SSX25304.1"/>
    <property type="molecule type" value="Genomic_DNA"/>
</dbReference>
<evidence type="ECO:0000313" key="3">
    <source>
        <dbReference type="EMBL" id="SSX25304.1"/>
    </source>
</evidence>
<gene>
    <name evidence="2" type="primary">CSON011132</name>
    <name evidence="3" type="synonym">CSON012169</name>
</gene>
<keyword evidence="1" id="KW-1133">Transmembrane helix</keyword>
<dbReference type="EMBL" id="UFQT01004730">
    <property type="protein sequence ID" value="SSX35774.1"/>
    <property type="molecule type" value="Genomic_DNA"/>
</dbReference>
<feature type="transmembrane region" description="Helical" evidence="1">
    <location>
        <begin position="115"/>
        <end position="133"/>
    </location>
</feature>
<name>A0A336LF54_CULSO</name>
<reference evidence="3" key="2">
    <citation type="submission" date="2018-07" db="EMBL/GenBank/DDBJ databases">
        <authorList>
            <person name="Quirk P.G."/>
            <person name="Krulwich T.A."/>
        </authorList>
    </citation>
    <scope>NUCLEOTIDE SEQUENCE</scope>
</reference>
<dbReference type="VEuPathDB" id="VectorBase:CSON011132"/>
<reference evidence="2" key="1">
    <citation type="submission" date="2018-04" db="EMBL/GenBank/DDBJ databases">
        <authorList>
            <person name="Go L.Y."/>
            <person name="Mitchell J.A."/>
        </authorList>
    </citation>
    <scope>NUCLEOTIDE SEQUENCE</scope>
    <source>
        <tissue evidence="2">Whole organism</tissue>
    </source>
</reference>
<dbReference type="OMA" id="PADMNIM"/>
<keyword evidence="1" id="KW-0472">Membrane</keyword>
<evidence type="ECO:0000313" key="2">
    <source>
        <dbReference type="EMBL" id="SSX16572.1"/>
    </source>
</evidence>
<protein>
    <submittedName>
        <fullName evidence="2">CSON011132 protein</fullName>
    </submittedName>
    <submittedName>
        <fullName evidence="3">CSON012169 protein</fullName>
    </submittedName>
</protein>
<keyword evidence="1" id="KW-0812">Transmembrane</keyword>
<sequence>MIIAFNLCRHLRPIKPFISQRLFHQSPIRFKVMNLKPITEESMRIKDKLTHNFKIIYRAPMQSYIKALSIACAVTSAGLAFIGIHAYINGLTLDDLQQRSSYGDRFVVSTNTTELALFMVSLVVFNIVMSLTIRRYPLRIWRNGENYVAVFQSHIPFVCRNFSFMKGQMEPMAVKGVLPWKDARYVVNGQRMILLDQYFKTPSELHRMLNEKYDYYVKE</sequence>
<evidence type="ECO:0000256" key="1">
    <source>
        <dbReference type="SAM" id="Phobius"/>
    </source>
</evidence>
<dbReference type="AlphaFoldDB" id="A0A336LF54"/>
<dbReference type="EMBL" id="UFQS01004730">
    <property type="protein sequence ID" value="SSX16572.1"/>
    <property type="molecule type" value="Genomic_DNA"/>
</dbReference>
<feature type="transmembrane region" description="Helical" evidence="1">
    <location>
        <begin position="64"/>
        <end position="88"/>
    </location>
</feature>
<dbReference type="VEuPathDB" id="VectorBase:CSON012169"/>
<accession>A0A336LF54</accession>